<keyword evidence="5 7" id="KW-0472">Membrane</keyword>
<evidence type="ECO:0000256" key="3">
    <source>
        <dbReference type="ARBA" id="ARBA00022692"/>
    </source>
</evidence>
<feature type="transmembrane region" description="Helical" evidence="7">
    <location>
        <begin position="170"/>
        <end position="192"/>
    </location>
</feature>
<dbReference type="InterPro" id="IPR052159">
    <property type="entry name" value="Competence_DNA_uptake"/>
</dbReference>
<dbReference type="Gene3D" id="3.60.15.10">
    <property type="entry name" value="Ribonuclease Z/Hydroxyacylglutathione hydrolase-like"/>
    <property type="match status" value="1"/>
</dbReference>
<organism evidence="10 11">
    <name type="scientific">Nonomuraea longicatena</name>
    <dbReference type="NCBI Taxonomy" id="83682"/>
    <lineage>
        <taxon>Bacteria</taxon>
        <taxon>Bacillati</taxon>
        <taxon>Actinomycetota</taxon>
        <taxon>Actinomycetes</taxon>
        <taxon>Streptosporangiales</taxon>
        <taxon>Streptosporangiaceae</taxon>
        <taxon>Nonomuraea</taxon>
    </lineage>
</organism>
<dbReference type="InterPro" id="IPR004477">
    <property type="entry name" value="ComEC_N"/>
</dbReference>
<proteinExistence type="predicted"/>
<keyword evidence="2" id="KW-1003">Cell membrane</keyword>
<evidence type="ECO:0000313" key="10">
    <source>
        <dbReference type="EMBL" id="GAA0929105.1"/>
    </source>
</evidence>
<dbReference type="InterPro" id="IPR001279">
    <property type="entry name" value="Metallo-B-lactamas"/>
</dbReference>
<accession>A0ABN1PKH1</accession>
<keyword evidence="4 7" id="KW-1133">Transmembrane helix</keyword>
<dbReference type="InterPro" id="IPR036866">
    <property type="entry name" value="RibonucZ/Hydroxyglut_hydro"/>
</dbReference>
<feature type="transmembrane region" description="Helical" evidence="7">
    <location>
        <begin position="524"/>
        <end position="544"/>
    </location>
</feature>
<evidence type="ECO:0000256" key="6">
    <source>
        <dbReference type="SAM" id="MobiDB-lite"/>
    </source>
</evidence>
<dbReference type="Proteomes" id="UP001501578">
    <property type="component" value="Unassembled WGS sequence"/>
</dbReference>
<feature type="region of interest" description="Disordered" evidence="6">
    <location>
        <begin position="292"/>
        <end position="399"/>
    </location>
</feature>
<evidence type="ECO:0000259" key="9">
    <source>
        <dbReference type="Pfam" id="PF03772"/>
    </source>
</evidence>
<dbReference type="PANTHER" id="PTHR30619:SF1">
    <property type="entry name" value="RECOMBINATION PROTEIN 2"/>
    <property type="match status" value="1"/>
</dbReference>
<feature type="transmembrane region" description="Helical" evidence="7">
    <location>
        <begin position="495"/>
        <end position="517"/>
    </location>
</feature>
<sequence>MRVHAVTSGPVAHLAEQGAIVTAEVTLTDDPKIRPPKSTRFPQDRVAVEARIDILQTDKARIAVRSPVVLLASGRSWRNLLPSQRLQVSGKLVPGDQGTLTAALFLLRGQPEILSGPSSPQTVAGEIRAGLRNAANVLPTEQRGLLPGLVVGDVSRMDPQVSADFKDAGLSHLTAVSGANLAIVAGAVLALSRLTGLPLAARAGLAAVAMIAFAVVARPSPSVLRALLMGLVAAVALGTGRARDGVAALSASVLLLILFNPELARSYAFALSVTATAGILLLAPTWRDRLTGTSTTTSEAPLTHDEPPAGTADSHNRQTTPAKHRPPVLRTSGQSSRPRRPLSDHVSSARSCPPSGHPSSARPCLPSDHLSSAVSSQPADHIPSPMSRPLAGSEPPAVHRQPMDSVIVQYRGELSSHRDALLGDPGRTGLGVRTACRAAGRWVRRRFAPGHGRARRMPRWVAEAITIPAAAQAAVTPVLVLMAGELTPVAVLANLLAGPAVAPATLLGFAAALIAPISQDAAELLVIPAGYAVGWIITIAQWSARLPLATIPWPGGLPGVAMLAIAAVAAVLLLRRARWRAVLATLTVATLIVVYAVGPAVAPWPPKGWLFVMCDVGQGDGMAVAAGEGRAVVVDTGPDPVAMDRCLSDLGIQEVPLVILTHPHMDHTGGLAGILRDRRVGAIVVASHHTTEAVLPPLTPAPAVLPSHDTDAGEGTVPASGGSVIPPVTLLRDPEDAPGTGVGPEVARRRVPDSGDAPGTGVGSEVAWRRVPDSGDAPGTGFGSEVTRRRIPVWAALPGTRWQFGPSELTVLAPDQDAVGGHTEGSEVNNGSLVVRVRWQAGSLLLSGDIETEAQAKLLRAESPAADILKVPHHGSARQDADFIDAVGARAALISVGADNDYGHPAPSTLSMLQRAGARVYRTDRSGDLAVVSTSAGLAVTTRH</sequence>
<dbReference type="Pfam" id="PF00753">
    <property type="entry name" value="Lactamase_B"/>
    <property type="match status" value="1"/>
</dbReference>
<dbReference type="NCBIfam" id="TIGR00360">
    <property type="entry name" value="ComEC_N-term"/>
    <property type="match status" value="1"/>
</dbReference>
<keyword evidence="3 7" id="KW-0812">Transmembrane</keyword>
<feature type="domain" description="ComEC/Rec2-related protein" evidence="9">
    <location>
        <begin position="149"/>
        <end position="297"/>
    </location>
</feature>
<feature type="transmembrane region" description="Helical" evidence="7">
    <location>
        <begin position="581"/>
        <end position="604"/>
    </location>
</feature>
<dbReference type="SUPFAM" id="SSF56281">
    <property type="entry name" value="Metallo-hydrolase/oxidoreductase"/>
    <property type="match status" value="1"/>
</dbReference>
<feature type="transmembrane region" description="Helical" evidence="7">
    <location>
        <begin position="460"/>
        <end position="483"/>
    </location>
</feature>
<evidence type="ECO:0000259" key="8">
    <source>
        <dbReference type="Pfam" id="PF00753"/>
    </source>
</evidence>
<feature type="domain" description="Metallo-beta-lactamase" evidence="8">
    <location>
        <begin position="620"/>
        <end position="879"/>
    </location>
</feature>
<comment type="subcellular location">
    <subcellularLocation>
        <location evidence="1">Cell membrane</location>
        <topology evidence="1">Multi-pass membrane protein</topology>
    </subcellularLocation>
</comment>
<evidence type="ECO:0000256" key="5">
    <source>
        <dbReference type="ARBA" id="ARBA00023136"/>
    </source>
</evidence>
<keyword evidence="11" id="KW-1185">Reference proteome</keyword>
<feature type="transmembrane region" description="Helical" evidence="7">
    <location>
        <begin position="222"/>
        <end position="238"/>
    </location>
</feature>
<protein>
    <submittedName>
        <fullName evidence="10">Uncharacterized protein</fullName>
    </submittedName>
</protein>
<dbReference type="PANTHER" id="PTHR30619">
    <property type="entry name" value="DNA INTERNALIZATION/COMPETENCE PROTEIN COMEC/REC2"/>
    <property type="match status" value="1"/>
</dbReference>
<dbReference type="CDD" id="cd07731">
    <property type="entry name" value="ComA-like_MBL-fold"/>
    <property type="match status" value="1"/>
</dbReference>
<evidence type="ECO:0000313" key="11">
    <source>
        <dbReference type="Proteomes" id="UP001501578"/>
    </source>
</evidence>
<evidence type="ECO:0000256" key="2">
    <source>
        <dbReference type="ARBA" id="ARBA00022475"/>
    </source>
</evidence>
<gene>
    <name evidence="10" type="ORF">GCM10009560_32700</name>
</gene>
<dbReference type="EMBL" id="BAAAHQ010000015">
    <property type="protein sequence ID" value="GAA0929105.1"/>
    <property type="molecule type" value="Genomic_DNA"/>
</dbReference>
<reference evidence="10 11" key="1">
    <citation type="journal article" date="2019" name="Int. J. Syst. Evol. Microbiol.">
        <title>The Global Catalogue of Microorganisms (GCM) 10K type strain sequencing project: providing services to taxonomists for standard genome sequencing and annotation.</title>
        <authorList>
            <consortium name="The Broad Institute Genomics Platform"/>
            <consortium name="The Broad Institute Genome Sequencing Center for Infectious Disease"/>
            <person name="Wu L."/>
            <person name="Ma J."/>
        </authorList>
    </citation>
    <scope>NUCLEOTIDE SEQUENCE [LARGE SCALE GENOMIC DNA]</scope>
    <source>
        <strain evidence="10 11">JCM 11136</strain>
    </source>
</reference>
<dbReference type="InterPro" id="IPR035681">
    <property type="entry name" value="ComA-like_MBL"/>
</dbReference>
<evidence type="ECO:0000256" key="7">
    <source>
        <dbReference type="SAM" id="Phobius"/>
    </source>
</evidence>
<evidence type="ECO:0000256" key="1">
    <source>
        <dbReference type="ARBA" id="ARBA00004651"/>
    </source>
</evidence>
<feature type="transmembrane region" description="Helical" evidence="7">
    <location>
        <begin position="556"/>
        <end position="574"/>
    </location>
</feature>
<feature type="region of interest" description="Disordered" evidence="6">
    <location>
        <begin position="710"/>
        <end position="764"/>
    </location>
</feature>
<name>A0ABN1PKH1_9ACTN</name>
<feature type="domain" description="ComEC/Rec2-related protein" evidence="9">
    <location>
        <begin position="459"/>
        <end position="576"/>
    </location>
</feature>
<feature type="compositionally biased region" description="Polar residues" evidence="6">
    <location>
        <begin position="369"/>
        <end position="378"/>
    </location>
</feature>
<feature type="transmembrane region" description="Helical" evidence="7">
    <location>
        <begin position="267"/>
        <end position="286"/>
    </location>
</feature>
<feature type="transmembrane region" description="Helical" evidence="7">
    <location>
        <begin position="199"/>
        <end position="216"/>
    </location>
</feature>
<comment type="caution">
    <text evidence="10">The sequence shown here is derived from an EMBL/GenBank/DDBJ whole genome shotgun (WGS) entry which is preliminary data.</text>
</comment>
<evidence type="ECO:0000256" key="4">
    <source>
        <dbReference type="ARBA" id="ARBA00022989"/>
    </source>
</evidence>
<dbReference type="Pfam" id="PF03772">
    <property type="entry name" value="Competence"/>
    <property type="match status" value="2"/>
</dbReference>